<dbReference type="FunFam" id="3.40.50.1480:FF:000007">
    <property type="entry name" value="Adenosylhomocysteinase"/>
    <property type="match status" value="1"/>
</dbReference>
<evidence type="ECO:0000256" key="1">
    <source>
        <dbReference type="ARBA" id="ARBA00007122"/>
    </source>
</evidence>
<dbReference type="EC" id="3.13.2.1" evidence="6"/>
<dbReference type="Pfam" id="PF05221">
    <property type="entry name" value="AdoHcyase"/>
    <property type="match status" value="2"/>
</dbReference>
<evidence type="ECO:0000256" key="8">
    <source>
        <dbReference type="PIRSR" id="PIRSR001109-2"/>
    </source>
</evidence>
<dbReference type="AlphaFoldDB" id="A0A316AQ58"/>
<dbReference type="PANTHER" id="PTHR23420:SF0">
    <property type="entry name" value="ADENOSYLHOMOCYSTEINASE"/>
    <property type="match status" value="1"/>
</dbReference>
<proteinExistence type="inferred from homology"/>
<evidence type="ECO:0000256" key="6">
    <source>
        <dbReference type="HAMAP-Rule" id="MF_00563"/>
    </source>
</evidence>
<dbReference type="InterPro" id="IPR000043">
    <property type="entry name" value="Adenosylhomocysteinase-like"/>
</dbReference>
<name>A0A316AQ58_9BACT</name>
<keyword evidence="5 6" id="KW-0520">NAD</keyword>
<dbReference type="GO" id="GO:0005829">
    <property type="term" value="C:cytosol"/>
    <property type="evidence" value="ECO:0007669"/>
    <property type="project" value="TreeGrafter"/>
</dbReference>
<dbReference type="FunFam" id="3.40.50.1480:FF:000004">
    <property type="entry name" value="Adenosylhomocysteinase"/>
    <property type="match status" value="1"/>
</dbReference>
<evidence type="ECO:0000256" key="7">
    <source>
        <dbReference type="PIRSR" id="PIRSR001109-1"/>
    </source>
</evidence>
<dbReference type="GO" id="GO:0071269">
    <property type="term" value="P:L-homocysteine biosynthetic process"/>
    <property type="evidence" value="ECO:0007669"/>
    <property type="project" value="UniProtKB-UniRule"/>
</dbReference>
<comment type="similarity">
    <text evidence="1 6 10">Belongs to the adenosylhomocysteinase family.</text>
</comment>
<dbReference type="PROSITE" id="PS00738">
    <property type="entry name" value="ADOHCYASE_1"/>
    <property type="match status" value="1"/>
</dbReference>
<comment type="function">
    <text evidence="6">May play a key role in the regulation of the intracellular concentration of adenosylhomocysteine.</text>
</comment>
<evidence type="ECO:0000256" key="3">
    <source>
        <dbReference type="ARBA" id="ARBA00022563"/>
    </source>
</evidence>
<keyword evidence="13" id="KW-1185">Reference proteome</keyword>
<feature type="binding site" evidence="6 7">
    <location>
        <position position="137"/>
    </location>
    <ligand>
        <name>substrate</name>
    </ligand>
</feature>
<reference evidence="12 13" key="1">
    <citation type="submission" date="2018-03" db="EMBL/GenBank/DDBJ databases">
        <title>Genomic Encyclopedia of Archaeal and Bacterial Type Strains, Phase II (KMG-II): from individual species to whole genera.</title>
        <authorList>
            <person name="Goeker M."/>
        </authorList>
    </citation>
    <scope>NUCLEOTIDE SEQUENCE [LARGE SCALE GENOMIC DNA]</scope>
    <source>
        <strain evidence="12 13">DSM 100346</strain>
    </source>
</reference>
<feature type="binding site" evidence="6 8">
    <location>
        <begin position="305"/>
        <end position="307"/>
    </location>
    <ligand>
        <name>NAD(+)</name>
        <dbReference type="ChEBI" id="CHEBI:57540"/>
    </ligand>
</feature>
<dbReference type="SMART" id="SM00997">
    <property type="entry name" value="AdoHcyase_NAD"/>
    <property type="match status" value="1"/>
</dbReference>
<feature type="domain" description="S-adenosyl-L-homocysteine hydrolase NAD binding" evidence="11">
    <location>
        <begin position="197"/>
        <end position="358"/>
    </location>
</feature>
<dbReference type="PROSITE" id="PS00739">
    <property type="entry name" value="ADOHCYASE_2"/>
    <property type="match status" value="1"/>
</dbReference>
<feature type="binding site" evidence="6 7">
    <location>
        <position position="162"/>
    </location>
    <ligand>
        <name>substrate</name>
    </ligand>
</feature>
<evidence type="ECO:0000313" key="12">
    <source>
        <dbReference type="EMBL" id="PWJ59611.1"/>
    </source>
</evidence>
<dbReference type="InterPro" id="IPR042172">
    <property type="entry name" value="Adenosylhomocyst_ase-like_sf"/>
</dbReference>
<comment type="subunit">
    <text evidence="2">Homotetramer.</text>
</comment>
<dbReference type="FunFam" id="3.40.50.720:FF:000004">
    <property type="entry name" value="Adenosylhomocysteinase"/>
    <property type="match status" value="1"/>
</dbReference>
<dbReference type="Gene3D" id="3.40.50.1480">
    <property type="entry name" value="Adenosylhomocysteinase-like"/>
    <property type="match status" value="3"/>
</dbReference>
<evidence type="ECO:0000256" key="10">
    <source>
        <dbReference type="RuleBase" id="RU004166"/>
    </source>
</evidence>
<gene>
    <name evidence="6" type="primary">ahcY</name>
    <name evidence="12" type="ORF">CLV98_102445</name>
</gene>
<dbReference type="SMART" id="SM00996">
    <property type="entry name" value="AdoHcyase"/>
    <property type="match status" value="1"/>
</dbReference>
<dbReference type="EMBL" id="QGDT01000002">
    <property type="protein sequence ID" value="PWJ59611.1"/>
    <property type="molecule type" value="Genomic_DNA"/>
</dbReference>
<dbReference type="PANTHER" id="PTHR23420">
    <property type="entry name" value="ADENOSYLHOMOCYSTEINASE"/>
    <property type="match status" value="1"/>
</dbReference>
<dbReference type="PIRSF" id="PIRSF001109">
    <property type="entry name" value="Ad_hcy_hydrolase"/>
    <property type="match status" value="1"/>
</dbReference>
<feature type="binding site" evidence="6 8">
    <location>
        <position position="352"/>
    </location>
    <ligand>
        <name>NAD(+)</name>
        <dbReference type="ChEBI" id="CHEBI:57540"/>
    </ligand>
</feature>
<dbReference type="CDD" id="cd00401">
    <property type="entry name" value="SAHH"/>
    <property type="match status" value="1"/>
</dbReference>
<dbReference type="SUPFAM" id="SSF51735">
    <property type="entry name" value="NAD(P)-binding Rossmann-fold domains"/>
    <property type="match status" value="1"/>
</dbReference>
<dbReference type="InterPro" id="IPR036291">
    <property type="entry name" value="NAD(P)-bd_dom_sf"/>
</dbReference>
<accession>A0A316AQ58</accession>
<dbReference type="GO" id="GO:0033353">
    <property type="term" value="P:S-adenosylmethionine cycle"/>
    <property type="evidence" value="ECO:0007669"/>
    <property type="project" value="TreeGrafter"/>
</dbReference>
<feature type="binding site" evidence="6 7">
    <location>
        <position position="192"/>
    </location>
    <ligand>
        <name>substrate</name>
    </ligand>
</feature>
<feature type="binding site" evidence="6">
    <location>
        <position position="284"/>
    </location>
    <ligand>
        <name>NAD(+)</name>
        <dbReference type="ChEBI" id="CHEBI:57540"/>
    </ligand>
</feature>
<feature type="binding site" evidence="6">
    <location>
        <begin position="226"/>
        <end position="231"/>
    </location>
    <ligand>
        <name>NAD(+)</name>
        <dbReference type="ChEBI" id="CHEBI:57540"/>
    </ligand>
</feature>
<feature type="binding site" evidence="6">
    <location>
        <position position="197"/>
    </location>
    <ligand>
        <name>NAD(+)</name>
        <dbReference type="ChEBI" id="CHEBI:57540"/>
    </ligand>
</feature>
<organism evidence="12 13">
    <name type="scientific">Dyadobacter jejuensis</name>
    <dbReference type="NCBI Taxonomy" id="1082580"/>
    <lineage>
        <taxon>Bacteria</taxon>
        <taxon>Pseudomonadati</taxon>
        <taxon>Bacteroidota</taxon>
        <taxon>Cytophagia</taxon>
        <taxon>Cytophagales</taxon>
        <taxon>Spirosomataceae</taxon>
        <taxon>Dyadobacter</taxon>
    </lineage>
</organism>
<dbReference type="GO" id="GO:0006730">
    <property type="term" value="P:one-carbon metabolic process"/>
    <property type="evidence" value="ECO:0007669"/>
    <property type="project" value="UniProtKB-UniRule"/>
</dbReference>
<evidence type="ECO:0000256" key="9">
    <source>
        <dbReference type="RuleBase" id="RU000548"/>
    </source>
</evidence>
<feature type="binding site" evidence="8">
    <location>
        <begin position="228"/>
        <end position="233"/>
    </location>
    <ligand>
        <name>NAD(+)</name>
        <dbReference type="ChEBI" id="CHEBI:57540"/>
    </ligand>
</feature>
<dbReference type="GO" id="GO:0004013">
    <property type="term" value="F:adenosylhomocysteinase activity"/>
    <property type="evidence" value="ECO:0007669"/>
    <property type="project" value="UniProtKB-UniRule"/>
</dbReference>
<evidence type="ECO:0000256" key="4">
    <source>
        <dbReference type="ARBA" id="ARBA00022801"/>
    </source>
</evidence>
<evidence type="ECO:0000313" key="13">
    <source>
        <dbReference type="Proteomes" id="UP000245880"/>
    </source>
</evidence>
<comment type="cofactor">
    <cofactor evidence="6 8 9">
        <name>NAD(+)</name>
        <dbReference type="ChEBI" id="CHEBI:57540"/>
    </cofactor>
    <text evidence="6 8 9">Binds 1 NAD(+) per subunit.</text>
</comment>
<dbReference type="Gene3D" id="3.40.50.720">
    <property type="entry name" value="NAD(P)-binding Rossmann-like Domain"/>
    <property type="match status" value="1"/>
</dbReference>
<keyword evidence="6" id="KW-0963">Cytoplasm</keyword>
<evidence type="ECO:0000256" key="2">
    <source>
        <dbReference type="ARBA" id="ARBA00011881"/>
    </source>
</evidence>
<protein>
    <recommendedName>
        <fullName evidence="6">Adenosylhomocysteinase</fullName>
        <ecNumber evidence="6">3.13.2.1</ecNumber>
    </recommendedName>
    <alternativeName>
        <fullName evidence="6">S-adenosyl-L-homocysteine hydrolase</fullName>
        <shortName evidence="6">AdoHcyase</shortName>
    </alternativeName>
</protein>
<dbReference type="RefSeq" id="WP_109673458.1">
    <property type="nucleotide sequence ID" value="NZ_QGDT01000002.1"/>
</dbReference>
<evidence type="ECO:0000259" key="11">
    <source>
        <dbReference type="SMART" id="SM00997"/>
    </source>
</evidence>
<dbReference type="UniPathway" id="UPA00314">
    <property type="reaction ID" value="UER00076"/>
</dbReference>
<dbReference type="NCBIfam" id="TIGR00936">
    <property type="entry name" value="ahcY"/>
    <property type="match status" value="1"/>
</dbReference>
<comment type="subcellular location">
    <subcellularLocation>
        <location evidence="6">Cytoplasm</location>
    </subcellularLocation>
</comment>
<comment type="caution">
    <text evidence="12">The sequence shown here is derived from an EMBL/GenBank/DDBJ whole genome shotgun (WGS) entry which is preliminary data.</text>
</comment>
<sequence length="438" mass="48158">MATTTEKYIPFKVKDINLAEWGRKEITLAEAEMPGLMAIRSEYGPSQPLKGARIAGCLHMTIQTAVLIETLTALGAEVTWSSCNIFSTQDHAAAAIAASGVPVYAWKGMTEEEFNWCIEQTLFFGEDRKPLNLILDDGGDLTNMVFDEYPELVEGIKGLSEETTTGVHRLYDRYKNGTLLLPAINVNDSVTKSKFDNKYGCRESLVDSIRRATDLMLAGKVAVVAGYGDVGKGSAESLRGAGCRVLVTEIDPICALQAAMDGFEVVTMEEATSRANIFVTATGNYKIITDRHFLNMRDKAIVCNIGHFDNEIDMAWLNKNYGATKSQIKPQVDMYTLNGKDIIVLAEGRLVNLGCAMGHPSFVMSCSFSNQTLAQIELWNNTASYEKKVYVLPKLLDEKVAAFHLAHVGAKLDTLSDEQAAYIGVSTEGPFKSETYRY</sequence>
<keyword evidence="4 6" id="KW-0378">Hydrolase</keyword>
<dbReference type="SUPFAM" id="SSF52283">
    <property type="entry name" value="Formate/glycerate dehydrogenase catalytic domain-like"/>
    <property type="match status" value="1"/>
</dbReference>
<feature type="binding site" evidence="6 8">
    <location>
        <position position="249"/>
    </location>
    <ligand>
        <name>NAD(+)</name>
        <dbReference type="ChEBI" id="CHEBI:57540"/>
    </ligand>
</feature>
<feature type="binding site" evidence="8">
    <location>
        <position position="359"/>
    </location>
    <ligand>
        <name>NAD(+)</name>
        <dbReference type="ChEBI" id="CHEBI:57540"/>
    </ligand>
</feature>
<dbReference type="HAMAP" id="MF_00563">
    <property type="entry name" value="AdoHcyase"/>
    <property type="match status" value="1"/>
</dbReference>
<dbReference type="Pfam" id="PF00670">
    <property type="entry name" value="AdoHcyase_NAD"/>
    <property type="match status" value="1"/>
</dbReference>
<feature type="binding site" evidence="6 7">
    <location>
        <position position="196"/>
    </location>
    <ligand>
        <name>substrate</name>
    </ligand>
</feature>
<comment type="catalytic activity">
    <reaction evidence="6 9">
        <text>S-adenosyl-L-homocysteine + H2O = L-homocysteine + adenosine</text>
        <dbReference type="Rhea" id="RHEA:21708"/>
        <dbReference type="ChEBI" id="CHEBI:15377"/>
        <dbReference type="ChEBI" id="CHEBI:16335"/>
        <dbReference type="ChEBI" id="CHEBI:57856"/>
        <dbReference type="ChEBI" id="CHEBI:58199"/>
        <dbReference type="EC" id="3.13.2.1"/>
    </reaction>
</comment>
<keyword evidence="3 6" id="KW-0554">One-carbon metabolism</keyword>
<evidence type="ECO:0000256" key="5">
    <source>
        <dbReference type="ARBA" id="ARBA00023027"/>
    </source>
</evidence>
<dbReference type="InterPro" id="IPR015878">
    <property type="entry name" value="Ado_hCys_hydrolase_NAD-bd"/>
</dbReference>
<dbReference type="OrthoDB" id="9802717at2"/>
<feature type="binding site" evidence="6 7">
    <location>
        <position position="61"/>
    </location>
    <ligand>
        <name>substrate</name>
    </ligand>
</feature>
<dbReference type="InterPro" id="IPR020082">
    <property type="entry name" value="S-Ado-L-homoCys_hydrolase_CS"/>
</dbReference>
<dbReference type="NCBIfam" id="NF004005">
    <property type="entry name" value="PRK05476.2-3"/>
    <property type="match status" value="1"/>
</dbReference>
<feature type="binding site" evidence="6 8">
    <location>
        <begin position="163"/>
        <end position="165"/>
    </location>
    <ligand>
        <name>NAD(+)</name>
        <dbReference type="ChEBI" id="CHEBI:57540"/>
    </ligand>
</feature>
<comment type="pathway">
    <text evidence="6 9">Amino-acid biosynthesis; L-homocysteine biosynthesis; L-homocysteine from S-adenosyl-L-homocysteine: step 1/1.</text>
</comment>
<dbReference type="Proteomes" id="UP000245880">
    <property type="component" value="Unassembled WGS sequence"/>
</dbReference>